<dbReference type="Proteomes" id="UP000009168">
    <property type="component" value="Unassembled WGS sequence"/>
</dbReference>
<dbReference type="EMBL" id="GG662311">
    <property type="protein sequence ID" value="EAS06063.2"/>
    <property type="molecule type" value="Genomic_DNA"/>
</dbReference>
<dbReference type="GeneID" id="7824450"/>
<evidence type="ECO:0000256" key="1">
    <source>
        <dbReference type="SAM" id="MobiDB-lite"/>
    </source>
</evidence>
<keyword evidence="3" id="KW-1185">Reference proteome</keyword>
<dbReference type="Gene3D" id="3.80.10.10">
    <property type="entry name" value="Ribonuclease Inhibitor"/>
    <property type="match status" value="1"/>
</dbReference>
<dbReference type="RefSeq" id="XP_001026308.2">
    <property type="nucleotide sequence ID" value="XM_001026308.2"/>
</dbReference>
<dbReference type="HOGENOM" id="CLU_238171_0_0_1"/>
<feature type="region of interest" description="Disordered" evidence="1">
    <location>
        <begin position="1735"/>
        <end position="1778"/>
    </location>
</feature>
<accession>Q24E38</accession>
<dbReference type="InterPro" id="IPR001611">
    <property type="entry name" value="Leu-rich_rpt"/>
</dbReference>
<organism evidence="2 3">
    <name type="scientific">Tetrahymena thermophila (strain SB210)</name>
    <dbReference type="NCBI Taxonomy" id="312017"/>
    <lineage>
        <taxon>Eukaryota</taxon>
        <taxon>Sar</taxon>
        <taxon>Alveolata</taxon>
        <taxon>Ciliophora</taxon>
        <taxon>Intramacronucleata</taxon>
        <taxon>Oligohymenophorea</taxon>
        <taxon>Hymenostomatida</taxon>
        <taxon>Tetrahymenina</taxon>
        <taxon>Tetrahymenidae</taxon>
        <taxon>Tetrahymena</taxon>
    </lineage>
</organism>
<dbReference type="InParanoid" id="Q24E38"/>
<protein>
    <recommendedName>
        <fullName evidence="4">Leucine Rich Repeat family protein</fullName>
    </recommendedName>
</protein>
<dbReference type="KEGG" id="tet:TTHERM_00853020"/>
<dbReference type="PANTHER" id="PTHR24114:SF2">
    <property type="entry name" value="F-BOX DOMAIN-CONTAINING PROTEIN-RELATED"/>
    <property type="match status" value="1"/>
</dbReference>
<evidence type="ECO:0000313" key="3">
    <source>
        <dbReference type="Proteomes" id="UP000009168"/>
    </source>
</evidence>
<dbReference type="SMART" id="SM00368">
    <property type="entry name" value="LRR_RI"/>
    <property type="match status" value="4"/>
</dbReference>
<sequence>MNRLNLAGQNILSNPDYNHFKEIKKPVSNQDTPTSQSQYSYNQKYQNQSSLTNGLETTFTSIANQQTPMSYRHADQFEQLKTQRLSQIVNGKQMLSPIPMSKKQQMDQTASSNMSGLNSSYLPSIASQTGSNNLALSSLNRTERNYFQQLNSNLLQQDSFQDQKDYSMSNTQQRFIYSRNGSEKTLSNNTFYPQFNQQNQSIFTVNTKQNLDSILMESKIQSHPISTKYKVRSCVNIKSSTKNVHGDLTFQSQVQAVNEQIMQSPKPRDEQIQKKNFVDSSLLQNNNITPISNRREHKIHSSINILDVQSTSSIMNPNTSSVSNLKQIFDKKDILNYDNEILIQNKLNFTQAKDSSKILNASIQTDRCSQIFQQVSNLKNTLDQQQSSSLSSATLKNVFYQQLATNSHIVQNRKEDKLQKLNYNNSTNIMQNEYNNTSDIQSIIYKENDKKKIIYSRQNSNDDSDEDRRMYNELLELSPLPKSRKLDQQDTKNQLLIKMCKVDNPVKAEQNENNNKNEISNLENTTKNSKPKSEVSVTSERNIRKLSAQEQINITQKNNAAVHGSKSSINIKSIPKKESQYLNEYSLLEQAQTTNNFAIDYKKIDHIVDEAKHFNDKMDIGQAMLSTTITKNVLPRKLGIVANLNTNKKSINDAIKKRKKRQSFDANGSPLKQEEKGELPALLASQVKGKRVSEFMYNTNNDSSLDEQQQSIINQQVKIFTPISQKENKSFTPQNYGKQVQAATIKRNASLSQHLKKAPSNLVSHKNGLTENENKKPFDKVAFQDSNEIAKYLQKNMISSESQNDEENNQEEKQNLNLSRLQISKTYCEMLAQALKHPDFENLNFLNLQDNNLTGSALSLISQNLPKHLRKIDLSNNFLNNNDNIAICNILYSKQYPSLIYLNLSNNLLADIGLKSISASLQRNSTLQQLNLSHNKLTDLSSPYLKEILLQNSGIQELYLSWNKLSSKSGFDISIGLSNNVNIRVLDLSHNSLGQNPNLHCGKKLIESCTKLESGLIHFDLSYNLFTKEECKQIAEALTKNQKLYGFHFEGNESHATVDSKGFLYFPNEEEILQKHVSTHTLMRRDINSVKCLGQNKLQNFNCNVTDNCWICDGWQEIEFQISEGSSDVFQSEPAFLHLDFEDFQPMYMDRDPENPTRYFLRRMCPPNRRILFFFTNPCTKLLFESNDYEKIDFHVNDQNLAIYDDDDDTTQQSENTFSAHHLQNSKQRKFNVKYLDGTVMEYIVPTTVNVISTKLHQNIQKKKGDYEIQIKCLPRQEETYYKINYTNQWHRGISLFKSFIPDNPELEQKCFEDDWNNSKLQNIFQQADKTANLSECKRIILDQYPKIRVLYRYLSCFGIINDVFCVTLSAFAHFAQESKIIDNNLMRMRDVECIFIAASSKALKVKNYRAPEKTVIRSEFVELMGRLALDKFIRTKVAKTPSEALNLLLNNQKFLQYTAEYEDPQQWRNIRFWTKQCDEMMKRYINFIKTLWNEYSDSRKSEKRGAPSNQKTMSLQEFQDMVEEFHLKDSLLTERDVVLSYNLSLQTLQDEINSEKYMAMNFVEFLEGLARLAEFKSRTPVGERDEAYKDSEKIQIRLEYKIESLLECMSIKYQDVMKTKRKKQMIMLQKQLLQRSGSRLLSLKVKKSFIQFSQTELGEQTPSNKFASTVQRVVNTMSVINAFKSKVQDTSLSSSEILDEENNQQFTKNSFLSIASQPEINKMNSRQLQRIDSEMDEFEDEEHSFTLSNKKQKNQQKMKQQNEESQPVSLKNIEENN</sequence>
<feature type="region of interest" description="Disordered" evidence="1">
    <location>
        <begin position="506"/>
        <end position="541"/>
    </location>
</feature>
<dbReference type="OrthoDB" id="429162at2759"/>
<dbReference type="PANTHER" id="PTHR24114">
    <property type="entry name" value="LEUCINE RICH REPEAT FAMILY PROTEIN"/>
    <property type="match status" value="1"/>
</dbReference>
<dbReference type="PROSITE" id="PS51450">
    <property type="entry name" value="LRR"/>
    <property type="match status" value="1"/>
</dbReference>
<dbReference type="eggNOG" id="KOG4308">
    <property type="taxonomic scope" value="Eukaryota"/>
</dbReference>
<dbReference type="SUPFAM" id="SSF52047">
    <property type="entry name" value="RNI-like"/>
    <property type="match status" value="1"/>
</dbReference>
<name>Q24E38_TETTS</name>
<dbReference type="InterPro" id="IPR052394">
    <property type="entry name" value="LRR-containing"/>
</dbReference>
<evidence type="ECO:0000313" key="2">
    <source>
        <dbReference type="EMBL" id="EAS06063.2"/>
    </source>
</evidence>
<feature type="compositionally biased region" description="Low complexity" evidence="1">
    <location>
        <begin position="511"/>
        <end position="524"/>
    </location>
</feature>
<reference evidence="3" key="1">
    <citation type="journal article" date="2006" name="PLoS Biol.">
        <title>Macronuclear genome sequence of the ciliate Tetrahymena thermophila, a model eukaryote.</title>
        <authorList>
            <person name="Eisen J.A."/>
            <person name="Coyne R.S."/>
            <person name="Wu M."/>
            <person name="Wu D."/>
            <person name="Thiagarajan M."/>
            <person name="Wortman J.R."/>
            <person name="Badger J.H."/>
            <person name="Ren Q."/>
            <person name="Amedeo P."/>
            <person name="Jones K.M."/>
            <person name="Tallon L.J."/>
            <person name="Delcher A.L."/>
            <person name="Salzberg S.L."/>
            <person name="Silva J.C."/>
            <person name="Haas B.J."/>
            <person name="Majoros W.H."/>
            <person name="Farzad M."/>
            <person name="Carlton J.M."/>
            <person name="Smith R.K. Jr."/>
            <person name="Garg J."/>
            <person name="Pearlman R.E."/>
            <person name="Karrer K.M."/>
            <person name="Sun L."/>
            <person name="Manning G."/>
            <person name="Elde N.C."/>
            <person name="Turkewitz A.P."/>
            <person name="Asai D.J."/>
            <person name="Wilkes D.E."/>
            <person name="Wang Y."/>
            <person name="Cai H."/>
            <person name="Collins K."/>
            <person name="Stewart B.A."/>
            <person name="Lee S.R."/>
            <person name="Wilamowska K."/>
            <person name="Weinberg Z."/>
            <person name="Ruzzo W.L."/>
            <person name="Wloga D."/>
            <person name="Gaertig J."/>
            <person name="Frankel J."/>
            <person name="Tsao C.-C."/>
            <person name="Gorovsky M.A."/>
            <person name="Keeling P.J."/>
            <person name="Waller R.F."/>
            <person name="Patron N.J."/>
            <person name="Cherry J.M."/>
            <person name="Stover N.A."/>
            <person name="Krieger C.J."/>
            <person name="del Toro C."/>
            <person name="Ryder H.F."/>
            <person name="Williamson S.C."/>
            <person name="Barbeau R.A."/>
            <person name="Hamilton E.P."/>
            <person name="Orias E."/>
        </authorList>
    </citation>
    <scope>NUCLEOTIDE SEQUENCE [LARGE SCALE GENOMIC DNA]</scope>
    <source>
        <strain evidence="3">SB210</strain>
    </source>
</reference>
<proteinExistence type="predicted"/>
<gene>
    <name evidence="2" type="ORF">TTHERM_00853020</name>
</gene>
<feature type="region of interest" description="Disordered" evidence="1">
    <location>
        <begin position="654"/>
        <end position="678"/>
    </location>
</feature>
<evidence type="ECO:0008006" key="4">
    <source>
        <dbReference type="Google" id="ProtNLM"/>
    </source>
</evidence>
<dbReference type="InterPro" id="IPR032675">
    <property type="entry name" value="LRR_dom_sf"/>
</dbReference>